<protein>
    <submittedName>
        <fullName evidence="1">Uncharacterized protein</fullName>
    </submittedName>
</protein>
<evidence type="ECO:0000313" key="2">
    <source>
        <dbReference type="Proteomes" id="UP001056120"/>
    </source>
</evidence>
<reference evidence="2" key="1">
    <citation type="journal article" date="2022" name="Mol. Ecol. Resour.">
        <title>The genomes of chicory, endive, great burdock and yacon provide insights into Asteraceae palaeo-polyploidization history and plant inulin production.</title>
        <authorList>
            <person name="Fan W."/>
            <person name="Wang S."/>
            <person name="Wang H."/>
            <person name="Wang A."/>
            <person name="Jiang F."/>
            <person name="Liu H."/>
            <person name="Zhao H."/>
            <person name="Xu D."/>
            <person name="Zhang Y."/>
        </authorList>
    </citation>
    <scope>NUCLEOTIDE SEQUENCE [LARGE SCALE GENOMIC DNA]</scope>
    <source>
        <strain evidence="2">cv. Yunnan</strain>
    </source>
</reference>
<sequence length="137" mass="15569">MLALSPPLFSTTYGWPLDDLITQNLQQDCNEANSYHSLLDFPANIQIQHEFAQENSTSMSSKGAANGNNDDPMKVAKKLNHNASERDRRKRVNELYSFLRSLLPMSSDRTVHGDHIVEAEKLEKLGSLYQQCYELLL</sequence>
<keyword evidence="2" id="KW-1185">Reference proteome</keyword>
<gene>
    <name evidence="1" type="ORF">L1987_04359</name>
</gene>
<organism evidence="1 2">
    <name type="scientific">Smallanthus sonchifolius</name>
    <dbReference type="NCBI Taxonomy" id="185202"/>
    <lineage>
        <taxon>Eukaryota</taxon>
        <taxon>Viridiplantae</taxon>
        <taxon>Streptophyta</taxon>
        <taxon>Embryophyta</taxon>
        <taxon>Tracheophyta</taxon>
        <taxon>Spermatophyta</taxon>
        <taxon>Magnoliopsida</taxon>
        <taxon>eudicotyledons</taxon>
        <taxon>Gunneridae</taxon>
        <taxon>Pentapetalae</taxon>
        <taxon>asterids</taxon>
        <taxon>campanulids</taxon>
        <taxon>Asterales</taxon>
        <taxon>Asteraceae</taxon>
        <taxon>Asteroideae</taxon>
        <taxon>Heliantheae alliance</taxon>
        <taxon>Millerieae</taxon>
        <taxon>Smallanthus</taxon>
    </lineage>
</organism>
<accession>A0ACB9KDH9</accession>
<proteinExistence type="predicted"/>
<dbReference type="EMBL" id="CM042018">
    <property type="protein sequence ID" value="KAI3830225.1"/>
    <property type="molecule type" value="Genomic_DNA"/>
</dbReference>
<name>A0ACB9KDH9_9ASTR</name>
<comment type="caution">
    <text evidence="1">The sequence shown here is derived from an EMBL/GenBank/DDBJ whole genome shotgun (WGS) entry which is preliminary data.</text>
</comment>
<evidence type="ECO:0000313" key="1">
    <source>
        <dbReference type="EMBL" id="KAI3830225.1"/>
    </source>
</evidence>
<dbReference type="Proteomes" id="UP001056120">
    <property type="component" value="Linkage Group LG01"/>
</dbReference>
<reference evidence="1 2" key="2">
    <citation type="journal article" date="2022" name="Mol. Ecol. Resour.">
        <title>The genomes of chicory, endive, great burdock and yacon provide insights into Asteraceae paleo-polyploidization history and plant inulin production.</title>
        <authorList>
            <person name="Fan W."/>
            <person name="Wang S."/>
            <person name="Wang H."/>
            <person name="Wang A."/>
            <person name="Jiang F."/>
            <person name="Liu H."/>
            <person name="Zhao H."/>
            <person name="Xu D."/>
            <person name="Zhang Y."/>
        </authorList>
    </citation>
    <scope>NUCLEOTIDE SEQUENCE [LARGE SCALE GENOMIC DNA]</scope>
    <source>
        <strain evidence="2">cv. Yunnan</strain>
        <tissue evidence="1">Leaves</tissue>
    </source>
</reference>